<proteinExistence type="predicted"/>
<protein>
    <recommendedName>
        <fullName evidence="9">Ancillary SecYEG translocon subunit/Cell division coordinator CpoB TPR domain-containing protein</fullName>
    </recommendedName>
</protein>
<comment type="subcellular location">
    <subcellularLocation>
        <location evidence="2">Cell membrane</location>
    </subcellularLocation>
    <subcellularLocation>
        <location evidence="1">Membrane</location>
        <topology evidence="1">Single-pass membrane protein</topology>
    </subcellularLocation>
</comment>
<dbReference type="PANTHER" id="PTHR38035:SF1">
    <property type="entry name" value="ANCILLARY SECYEG TRANSLOCON SUBUNIT"/>
    <property type="match status" value="1"/>
</dbReference>
<dbReference type="HOGENOM" id="CLU_073302_1_0_5"/>
<keyword evidence="3" id="KW-1003">Cell membrane</keyword>
<keyword evidence="7" id="KW-0143">Chaperone</keyword>
<evidence type="ECO:0000256" key="4">
    <source>
        <dbReference type="ARBA" id="ARBA00022692"/>
    </source>
</evidence>
<reference evidence="11" key="1">
    <citation type="submission" date="2006-01" db="EMBL/GenBank/DDBJ databases">
        <title>Complete sequence of Novosphingobium aromaticivorans DSM 12444.</title>
        <authorList>
            <consortium name="US DOE Joint Genome Institute"/>
            <person name="Copeland A."/>
            <person name="Lucas S."/>
            <person name="Lapidus A."/>
            <person name="Barry K."/>
            <person name="Detter J.C."/>
            <person name="Glavina T."/>
            <person name="Hammon N."/>
            <person name="Israni S."/>
            <person name="Pitluck S."/>
            <person name="Chain P."/>
            <person name="Malfatti S."/>
            <person name="Shin M."/>
            <person name="Vergez L."/>
            <person name="Schmutz J."/>
            <person name="Larimer F."/>
            <person name="Land M."/>
            <person name="Kyrpides N."/>
            <person name="Ivanova N."/>
            <person name="Fredrickson J."/>
            <person name="Balkwill D."/>
            <person name="Romine M.F."/>
            <person name="Richardson P."/>
        </authorList>
    </citation>
    <scope>NUCLEOTIDE SEQUENCE [LARGE SCALE GENOMIC DNA]</scope>
    <source>
        <strain evidence="11">ATCC 700278 / DSM 12444 / CCUG 56034 / CIP 105152 / NBRC 16084 / F199</strain>
    </source>
</reference>
<dbReference type="Pfam" id="PF09976">
    <property type="entry name" value="TPR_21"/>
    <property type="match status" value="1"/>
</dbReference>
<dbReference type="STRING" id="279238.Saro_0943"/>
<evidence type="ECO:0000256" key="8">
    <source>
        <dbReference type="SAM" id="MobiDB-lite"/>
    </source>
</evidence>
<evidence type="ECO:0000256" key="6">
    <source>
        <dbReference type="ARBA" id="ARBA00023136"/>
    </source>
</evidence>
<dbReference type="InterPro" id="IPR018704">
    <property type="entry name" value="SecYEG/CpoB_TPR"/>
</dbReference>
<evidence type="ECO:0000256" key="7">
    <source>
        <dbReference type="ARBA" id="ARBA00023186"/>
    </source>
</evidence>
<dbReference type="PANTHER" id="PTHR38035">
    <property type="entry name" value="UPF0070 PROTEIN YFGM"/>
    <property type="match status" value="1"/>
</dbReference>
<feature type="compositionally biased region" description="Basic and acidic residues" evidence="8">
    <location>
        <begin position="1"/>
        <end position="16"/>
    </location>
</feature>
<feature type="domain" description="Ancillary SecYEG translocon subunit/Cell division coordinator CpoB TPR" evidence="9">
    <location>
        <begin position="44"/>
        <end position="211"/>
    </location>
</feature>
<dbReference type="InterPro" id="IPR026039">
    <property type="entry name" value="YfgM"/>
</dbReference>
<evidence type="ECO:0000256" key="2">
    <source>
        <dbReference type="ARBA" id="ARBA00004236"/>
    </source>
</evidence>
<name>Q2G9T5_NOVAD</name>
<dbReference type="eggNOG" id="COG4649">
    <property type="taxonomic scope" value="Bacteria"/>
</dbReference>
<gene>
    <name evidence="10" type="ordered locus">Saro_0943</name>
</gene>
<dbReference type="AlphaFoldDB" id="Q2G9T5"/>
<keyword evidence="11" id="KW-1185">Reference proteome</keyword>
<keyword evidence="4" id="KW-0812">Transmembrane</keyword>
<dbReference type="EMBL" id="CP000248">
    <property type="protein sequence ID" value="ABD25388.1"/>
    <property type="molecule type" value="Genomic_DNA"/>
</dbReference>
<keyword evidence="5" id="KW-1133">Transmembrane helix</keyword>
<evidence type="ECO:0000256" key="1">
    <source>
        <dbReference type="ARBA" id="ARBA00004167"/>
    </source>
</evidence>
<dbReference type="KEGG" id="nar:Saro_0943"/>
<evidence type="ECO:0000313" key="10">
    <source>
        <dbReference type="EMBL" id="ABD25388.1"/>
    </source>
</evidence>
<evidence type="ECO:0000313" key="11">
    <source>
        <dbReference type="Proteomes" id="UP000009134"/>
    </source>
</evidence>
<feature type="region of interest" description="Disordered" evidence="8">
    <location>
        <begin position="1"/>
        <end position="22"/>
    </location>
</feature>
<organism evidence="10 11">
    <name type="scientific">Novosphingobium aromaticivorans (strain ATCC 700278 / DSM 12444 / CCUG 56034 / CIP 105152 / NBRC 16084 / F199)</name>
    <dbReference type="NCBI Taxonomy" id="279238"/>
    <lineage>
        <taxon>Bacteria</taxon>
        <taxon>Pseudomonadati</taxon>
        <taxon>Pseudomonadota</taxon>
        <taxon>Alphaproteobacteria</taxon>
        <taxon>Sphingomonadales</taxon>
        <taxon>Sphingomonadaceae</taxon>
        <taxon>Novosphingobium</taxon>
    </lineage>
</organism>
<keyword evidence="6" id="KW-0472">Membrane</keyword>
<evidence type="ECO:0000256" key="3">
    <source>
        <dbReference type="ARBA" id="ARBA00022475"/>
    </source>
</evidence>
<sequence>MALRPDRPQSRSDQLAERSAGQGDAFLREVDDALREDQVFTAVQKYGKPVGAAIIAGLLGLAGWLWYENHNNAVAGEQGEVLTKALDQLETRNLKAAADELGPLAKDGNEGYRATSRMLEAGILAEQGKTAEAAKAFAAIAADGGAPQAYRDLATIREVALDFDKLAPDKVVERLKPLAVPGNAWFGNAGELVGVAYLKQGKNDLAGALFAQIAKEKTVPDSLRRRARQMAGMLGVDAVEDPGETALVQPAAQ</sequence>
<dbReference type="GO" id="GO:0005886">
    <property type="term" value="C:plasma membrane"/>
    <property type="evidence" value="ECO:0007669"/>
    <property type="project" value="UniProtKB-SubCell"/>
</dbReference>
<dbReference type="Proteomes" id="UP000009134">
    <property type="component" value="Chromosome"/>
</dbReference>
<evidence type="ECO:0000256" key="5">
    <source>
        <dbReference type="ARBA" id="ARBA00022989"/>
    </source>
</evidence>
<accession>Q2G9T5</accession>
<dbReference type="RefSeq" id="WP_011444602.1">
    <property type="nucleotide sequence ID" value="NC_007794.1"/>
</dbReference>
<dbReference type="GO" id="GO:0044877">
    <property type="term" value="F:protein-containing complex binding"/>
    <property type="evidence" value="ECO:0007669"/>
    <property type="project" value="InterPro"/>
</dbReference>
<evidence type="ECO:0000259" key="9">
    <source>
        <dbReference type="Pfam" id="PF09976"/>
    </source>
</evidence>